<keyword evidence="8" id="KW-0808">Transferase</keyword>
<evidence type="ECO:0000256" key="5">
    <source>
        <dbReference type="ARBA" id="ARBA00012827"/>
    </source>
</evidence>
<dbReference type="PANTHER" id="PTHR21098">
    <property type="entry name" value="RIBOFLAVIN SYNTHASE ALPHA CHAIN"/>
    <property type="match status" value="1"/>
</dbReference>
<dbReference type="PIRSF" id="PIRSF000498">
    <property type="entry name" value="Riboflavin_syn_A"/>
    <property type="match status" value="1"/>
</dbReference>
<dbReference type="AlphaFoldDB" id="A0A1I2LBZ9"/>
<evidence type="ECO:0000256" key="1">
    <source>
        <dbReference type="ARBA" id="ARBA00000968"/>
    </source>
</evidence>
<evidence type="ECO:0000256" key="4">
    <source>
        <dbReference type="ARBA" id="ARBA00011233"/>
    </source>
</evidence>
<dbReference type="InterPro" id="IPR023366">
    <property type="entry name" value="ATP_synth_asu-like_sf"/>
</dbReference>
<dbReference type="InterPro" id="IPR001783">
    <property type="entry name" value="Lumazine-bd"/>
</dbReference>
<dbReference type="CDD" id="cd00402">
    <property type="entry name" value="Riboflavin_synthase_like"/>
    <property type="match status" value="1"/>
</dbReference>
<evidence type="ECO:0000256" key="3">
    <source>
        <dbReference type="ARBA" id="ARBA00004887"/>
    </source>
</evidence>
<evidence type="ECO:0000259" key="12">
    <source>
        <dbReference type="PROSITE" id="PS51177"/>
    </source>
</evidence>
<reference evidence="13 14" key="1">
    <citation type="submission" date="2016-10" db="EMBL/GenBank/DDBJ databases">
        <authorList>
            <person name="de Groot N.N."/>
        </authorList>
    </citation>
    <scope>NUCLEOTIDE SEQUENCE [LARGE SCALE GENOMIC DNA]</scope>
    <source>
        <strain evidence="13 14">DSM 44945</strain>
    </source>
</reference>
<feature type="domain" description="Lumazine-binding" evidence="12">
    <location>
        <begin position="97"/>
        <end position="193"/>
    </location>
</feature>
<evidence type="ECO:0000256" key="7">
    <source>
        <dbReference type="ARBA" id="ARBA00022619"/>
    </source>
</evidence>
<dbReference type="GO" id="GO:0004746">
    <property type="term" value="F:riboflavin synthase activity"/>
    <property type="evidence" value="ECO:0007669"/>
    <property type="project" value="UniProtKB-UniRule"/>
</dbReference>
<evidence type="ECO:0000313" key="14">
    <source>
        <dbReference type="Proteomes" id="UP000198661"/>
    </source>
</evidence>
<feature type="repeat" description="Lumazine-binding" evidence="11">
    <location>
        <begin position="97"/>
        <end position="193"/>
    </location>
</feature>
<dbReference type="InterPro" id="IPR026017">
    <property type="entry name" value="Lumazine-bd_dom"/>
</dbReference>
<dbReference type="Proteomes" id="UP000198661">
    <property type="component" value="Unassembled WGS sequence"/>
</dbReference>
<evidence type="ECO:0000256" key="11">
    <source>
        <dbReference type="PROSITE-ProRule" id="PRU00524"/>
    </source>
</evidence>
<keyword evidence="14" id="KW-1185">Reference proteome</keyword>
<dbReference type="OrthoDB" id="9788537at2"/>
<dbReference type="EMBL" id="FOOK01000004">
    <property type="protein sequence ID" value="SFF74606.1"/>
    <property type="molecule type" value="Genomic_DNA"/>
</dbReference>
<dbReference type="SUPFAM" id="SSF63380">
    <property type="entry name" value="Riboflavin synthase domain-like"/>
    <property type="match status" value="2"/>
</dbReference>
<comment type="catalytic activity">
    <reaction evidence="1">
        <text>2 6,7-dimethyl-8-(1-D-ribityl)lumazine + H(+) = 5-amino-6-(D-ribitylamino)uracil + riboflavin</text>
        <dbReference type="Rhea" id="RHEA:20772"/>
        <dbReference type="ChEBI" id="CHEBI:15378"/>
        <dbReference type="ChEBI" id="CHEBI:15934"/>
        <dbReference type="ChEBI" id="CHEBI:57986"/>
        <dbReference type="ChEBI" id="CHEBI:58201"/>
        <dbReference type="EC" id="2.5.1.9"/>
    </reaction>
</comment>
<comment type="pathway">
    <text evidence="3">Cofactor biosynthesis; riboflavin biosynthesis; riboflavin from 2-hydroxy-3-oxobutyl phosphate and 5-amino-6-(D-ribitylamino)uracil: step 2/2.</text>
</comment>
<evidence type="ECO:0000256" key="2">
    <source>
        <dbReference type="ARBA" id="ARBA00002803"/>
    </source>
</evidence>
<dbReference type="RefSeq" id="WP_092035900.1">
    <property type="nucleotide sequence ID" value="NZ_FOOK01000004.1"/>
</dbReference>
<gene>
    <name evidence="13" type="ORF">SAMN04488025_10487</name>
</gene>
<name>A0A1I2LBZ9_9BACL</name>
<dbReference type="STRING" id="201973.SAMN04488025_10487"/>
<organism evidence="13 14">
    <name type="scientific">Planifilum fulgidum</name>
    <dbReference type="NCBI Taxonomy" id="201973"/>
    <lineage>
        <taxon>Bacteria</taxon>
        <taxon>Bacillati</taxon>
        <taxon>Bacillota</taxon>
        <taxon>Bacilli</taxon>
        <taxon>Bacillales</taxon>
        <taxon>Thermoactinomycetaceae</taxon>
        <taxon>Planifilum</taxon>
    </lineage>
</organism>
<accession>A0A1I2LBZ9</accession>
<comment type="subunit">
    <text evidence="4">Homotrimer.</text>
</comment>
<dbReference type="Gene3D" id="2.40.30.20">
    <property type="match status" value="2"/>
</dbReference>
<dbReference type="GO" id="GO:0009231">
    <property type="term" value="P:riboflavin biosynthetic process"/>
    <property type="evidence" value="ECO:0007669"/>
    <property type="project" value="UniProtKB-KW"/>
</dbReference>
<evidence type="ECO:0000256" key="6">
    <source>
        <dbReference type="ARBA" id="ARBA00013950"/>
    </source>
</evidence>
<comment type="function">
    <text evidence="2">Catalyzes the dismutation of two molecules of 6,7-dimethyl-8-ribityllumazine, resulting in the formation of riboflavin and 5-amino-6-(D-ribitylamino)uracil.</text>
</comment>
<dbReference type="PANTHER" id="PTHR21098:SF12">
    <property type="entry name" value="RIBOFLAVIN SYNTHASE"/>
    <property type="match status" value="1"/>
</dbReference>
<keyword evidence="7" id="KW-0686">Riboflavin biosynthesis</keyword>
<proteinExistence type="predicted"/>
<dbReference type="EC" id="2.5.1.9" evidence="5 10"/>
<evidence type="ECO:0000256" key="8">
    <source>
        <dbReference type="ARBA" id="ARBA00022679"/>
    </source>
</evidence>
<dbReference type="NCBIfam" id="NF006767">
    <property type="entry name" value="PRK09289.1"/>
    <property type="match status" value="1"/>
</dbReference>
<keyword evidence="9" id="KW-0677">Repeat</keyword>
<dbReference type="Pfam" id="PF00677">
    <property type="entry name" value="Lum_binding"/>
    <property type="match status" value="2"/>
</dbReference>
<feature type="repeat" description="Lumazine-binding" evidence="11">
    <location>
        <begin position="1"/>
        <end position="96"/>
    </location>
</feature>
<evidence type="ECO:0000256" key="9">
    <source>
        <dbReference type="ARBA" id="ARBA00022737"/>
    </source>
</evidence>
<dbReference type="FunFam" id="2.40.30.20:FF:000004">
    <property type="entry name" value="Riboflavin synthase, alpha subunit"/>
    <property type="match status" value="1"/>
</dbReference>
<sequence>MFTGIVEEVGRIRRMNRRGMAMELEIACRRVLEGVRTGDSIAVNGVCLTVTRFGGESFSADVMPETMSRTNLGELGIGSPVNLERALAAGDRFGGHFVQGHVDGTGVIEARVPHENAVLFRIGVPERLTRWMVEKGSVAVNGISLTLVEVGARHFTVSVIPHTLEVTQLRSAQVGDRVNIECDMIAKYVAKLLGQTESGLTLQKLAQEGFVQAHSSDGRR</sequence>
<dbReference type="NCBIfam" id="NF009566">
    <property type="entry name" value="PRK13020.1"/>
    <property type="match status" value="1"/>
</dbReference>
<evidence type="ECO:0000313" key="13">
    <source>
        <dbReference type="EMBL" id="SFF74606.1"/>
    </source>
</evidence>
<protein>
    <recommendedName>
        <fullName evidence="6 10">Riboflavin synthase</fullName>
        <ecNumber evidence="5 10">2.5.1.9</ecNumber>
    </recommendedName>
</protein>
<dbReference type="FunFam" id="2.40.30.20:FF:000003">
    <property type="entry name" value="Riboflavin synthase, alpha subunit"/>
    <property type="match status" value="1"/>
</dbReference>
<dbReference type="InterPro" id="IPR017938">
    <property type="entry name" value="Riboflavin_synthase-like_b-brl"/>
</dbReference>
<feature type="domain" description="Lumazine-binding" evidence="12">
    <location>
        <begin position="1"/>
        <end position="96"/>
    </location>
</feature>
<dbReference type="PROSITE" id="PS51177">
    <property type="entry name" value="LUMAZINE_BIND"/>
    <property type="match status" value="2"/>
</dbReference>
<dbReference type="NCBIfam" id="TIGR00187">
    <property type="entry name" value="ribE"/>
    <property type="match status" value="1"/>
</dbReference>
<evidence type="ECO:0000256" key="10">
    <source>
        <dbReference type="NCBIfam" id="TIGR00187"/>
    </source>
</evidence>